<dbReference type="Pfam" id="PF01220">
    <property type="entry name" value="DHquinase_II"/>
    <property type="match status" value="1"/>
</dbReference>
<evidence type="ECO:0000256" key="3">
    <source>
        <dbReference type="ARBA" id="ARBA00004902"/>
    </source>
</evidence>
<sequence length="170" mass="17981">MSSTVVCDAAPGARPGVRVLVLNGPNLNLLGQREPGVYGCLTLAELEARCRSYGEALGLQVECAQSNHEGVLIDHLHAWGAAHRSGQALGVVFNPGAYTHTSIALHDAIKGVEPLPVIEVHLSNVHAREPFRHHSWVAPVAAGSIIGLGVEGYLLALQALAWRAGLRTKP</sequence>
<evidence type="ECO:0000313" key="13">
    <source>
        <dbReference type="Proteomes" id="UP000315736"/>
    </source>
</evidence>
<comment type="similarity">
    <text evidence="4 8">Belongs to the type-II 3-dehydroquinase family.</text>
</comment>
<dbReference type="UniPathway" id="UPA00053">
    <property type="reaction ID" value="UER00086"/>
</dbReference>
<evidence type="ECO:0000256" key="5">
    <source>
        <dbReference type="ARBA" id="ARBA00011193"/>
    </source>
</evidence>
<evidence type="ECO:0000256" key="10">
    <source>
        <dbReference type="PIRSR" id="PIRSR001399-2"/>
    </source>
</evidence>
<evidence type="ECO:0000256" key="2">
    <source>
        <dbReference type="ARBA" id="ARBA00003924"/>
    </source>
</evidence>
<evidence type="ECO:0000256" key="6">
    <source>
        <dbReference type="ARBA" id="ARBA00012060"/>
    </source>
</evidence>
<name>A0A554WBP7_9BURK</name>
<comment type="catalytic activity">
    <reaction evidence="1 8">
        <text>3-dehydroquinate = 3-dehydroshikimate + H2O</text>
        <dbReference type="Rhea" id="RHEA:21096"/>
        <dbReference type="ChEBI" id="CHEBI:15377"/>
        <dbReference type="ChEBI" id="CHEBI:16630"/>
        <dbReference type="ChEBI" id="CHEBI:32364"/>
        <dbReference type="EC" id="4.2.1.10"/>
    </reaction>
</comment>
<comment type="subunit">
    <text evidence="5 8">Homododecamer.</text>
</comment>
<feature type="active site" description="Proton donor" evidence="8 9">
    <location>
        <position position="121"/>
    </location>
</feature>
<dbReference type="AlphaFoldDB" id="A0A554WBP7"/>
<dbReference type="PANTHER" id="PTHR21272:SF3">
    <property type="entry name" value="CATABOLIC 3-DEHYDROQUINASE"/>
    <property type="match status" value="1"/>
</dbReference>
<dbReference type="NCBIfam" id="NF003805">
    <property type="entry name" value="PRK05395.1-2"/>
    <property type="match status" value="1"/>
</dbReference>
<comment type="pathway">
    <text evidence="3 8">Metabolic intermediate biosynthesis; chorismate biosynthesis; chorismate from D-erythrose 4-phosphate and phosphoenolpyruvate: step 3/7.</text>
</comment>
<dbReference type="PROSITE" id="PS01029">
    <property type="entry name" value="DEHYDROQUINASE_II"/>
    <property type="match status" value="1"/>
</dbReference>
<evidence type="ECO:0000256" key="7">
    <source>
        <dbReference type="ARBA" id="ARBA00023239"/>
    </source>
</evidence>
<feature type="binding site" evidence="8 10">
    <location>
        <position position="132"/>
    </location>
    <ligand>
        <name>substrate</name>
    </ligand>
</feature>
<comment type="caution">
    <text evidence="12">The sequence shown here is derived from an EMBL/GenBank/DDBJ whole genome shotgun (WGS) entry which is preliminary data.</text>
</comment>
<protein>
    <recommendedName>
        <fullName evidence="6 8">3-dehydroquinate dehydratase</fullName>
        <shortName evidence="8">3-dehydroquinase</shortName>
        <ecNumber evidence="6 8">4.2.1.10</ecNumber>
    </recommendedName>
    <alternativeName>
        <fullName evidence="8">Type II DHQase</fullName>
    </alternativeName>
</protein>
<dbReference type="OrthoDB" id="9790793at2"/>
<proteinExistence type="inferred from homology"/>
<evidence type="ECO:0000313" key="12">
    <source>
        <dbReference type="EMBL" id="TSE20998.1"/>
    </source>
</evidence>
<dbReference type="InterPro" id="IPR018509">
    <property type="entry name" value="DHquinase_II_CS"/>
</dbReference>
<organism evidence="12 13">
    <name type="scientific">Tepidimonas alkaliphilus</name>
    <dbReference type="NCBI Taxonomy" id="2588942"/>
    <lineage>
        <taxon>Bacteria</taxon>
        <taxon>Pseudomonadati</taxon>
        <taxon>Pseudomonadota</taxon>
        <taxon>Betaproteobacteria</taxon>
        <taxon>Burkholderiales</taxon>
        <taxon>Tepidimonas</taxon>
    </lineage>
</organism>
<feature type="active site" description="Proton acceptor" evidence="8 9">
    <location>
        <position position="38"/>
    </location>
</feature>
<keyword evidence="8" id="KW-0028">Amino-acid biosynthesis</keyword>
<dbReference type="EMBL" id="VJNB01000002">
    <property type="protein sequence ID" value="TSE20998.1"/>
    <property type="molecule type" value="Genomic_DNA"/>
</dbReference>
<dbReference type="HAMAP" id="MF_00169">
    <property type="entry name" value="AroQ"/>
    <property type="match status" value="1"/>
</dbReference>
<evidence type="ECO:0000256" key="11">
    <source>
        <dbReference type="PIRSR" id="PIRSR001399-3"/>
    </source>
</evidence>
<dbReference type="GO" id="GO:0009423">
    <property type="term" value="P:chorismate biosynthetic process"/>
    <property type="evidence" value="ECO:0007669"/>
    <property type="project" value="UniProtKB-UniRule"/>
</dbReference>
<keyword evidence="13" id="KW-1185">Reference proteome</keyword>
<evidence type="ECO:0000256" key="4">
    <source>
        <dbReference type="ARBA" id="ARBA00011037"/>
    </source>
</evidence>
<evidence type="ECO:0000256" key="9">
    <source>
        <dbReference type="PIRSR" id="PIRSR001399-1"/>
    </source>
</evidence>
<dbReference type="InterPro" id="IPR036441">
    <property type="entry name" value="DHquinase_II_sf"/>
</dbReference>
<feature type="binding site" evidence="8 10">
    <location>
        <position position="94"/>
    </location>
    <ligand>
        <name>substrate</name>
    </ligand>
</feature>
<dbReference type="InterPro" id="IPR001874">
    <property type="entry name" value="DHquinase_II"/>
</dbReference>
<dbReference type="NCBIfam" id="TIGR01088">
    <property type="entry name" value="aroQ"/>
    <property type="match status" value="1"/>
</dbReference>
<dbReference type="PANTHER" id="PTHR21272">
    <property type="entry name" value="CATABOLIC 3-DEHYDROQUINASE"/>
    <property type="match status" value="1"/>
</dbReference>
<dbReference type="SUPFAM" id="SSF52304">
    <property type="entry name" value="Type II 3-dehydroquinate dehydratase"/>
    <property type="match status" value="1"/>
</dbReference>
<feature type="binding site" evidence="8 10">
    <location>
        <position position="107"/>
    </location>
    <ligand>
        <name>substrate</name>
    </ligand>
</feature>
<dbReference type="GO" id="GO:0009073">
    <property type="term" value="P:aromatic amino acid family biosynthetic process"/>
    <property type="evidence" value="ECO:0007669"/>
    <property type="project" value="UniProtKB-KW"/>
</dbReference>
<feature type="binding site" evidence="8 10">
    <location>
        <begin position="122"/>
        <end position="123"/>
    </location>
    <ligand>
        <name>substrate</name>
    </ligand>
</feature>
<dbReference type="GO" id="GO:0003855">
    <property type="term" value="F:3-dehydroquinate dehydratase activity"/>
    <property type="evidence" value="ECO:0007669"/>
    <property type="project" value="UniProtKB-UniRule"/>
</dbReference>
<dbReference type="Gene3D" id="3.40.50.9100">
    <property type="entry name" value="Dehydroquinase, class II"/>
    <property type="match status" value="1"/>
</dbReference>
<evidence type="ECO:0000256" key="1">
    <source>
        <dbReference type="ARBA" id="ARBA00001864"/>
    </source>
</evidence>
<dbReference type="NCBIfam" id="NF003807">
    <property type="entry name" value="PRK05395.1-4"/>
    <property type="match status" value="1"/>
</dbReference>
<dbReference type="Proteomes" id="UP000315736">
    <property type="component" value="Unassembled WGS sequence"/>
</dbReference>
<accession>A0A554WBP7</accession>
<keyword evidence="7 8" id="KW-0456">Lyase</keyword>
<dbReference type="EC" id="4.2.1.10" evidence="6 8"/>
<keyword evidence="8" id="KW-0057">Aromatic amino acid biosynthesis</keyword>
<dbReference type="RefSeq" id="WP_143889691.1">
    <property type="nucleotide sequence ID" value="NZ_VJNB01000002.1"/>
</dbReference>
<feature type="binding site" evidence="8 10">
    <location>
        <position position="100"/>
    </location>
    <ligand>
        <name>substrate</name>
    </ligand>
</feature>
<dbReference type="PIRSF" id="PIRSF001399">
    <property type="entry name" value="DHquinase_II"/>
    <property type="match status" value="1"/>
</dbReference>
<gene>
    <name evidence="8 12" type="primary">aroQ</name>
    <name evidence="12" type="ORF">Talka_00662</name>
</gene>
<evidence type="ECO:0000256" key="8">
    <source>
        <dbReference type="HAMAP-Rule" id="MF_00169"/>
    </source>
</evidence>
<comment type="function">
    <text evidence="2 8">Catalyzes a trans-dehydration via an enolate intermediate.</text>
</comment>
<dbReference type="GO" id="GO:0019631">
    <property type="term" value="P:quinate catabolic process"/>
    <property type="evidence" value="ECO:0007669"/>
    <property type="project" value="TreeGrafter"/>
</dbReference>
<dbReference type="GO" id="GO:0008652">
    <property type="term" value="P:amino acid biosynthetic process"/>
    <property type="evidence" value="ECO:0007669"/>
    <property type="project" value="UniProtKB-KW"/>
</dbReference>
<dbReference type="NCBIfam" id="NF003806">
    <property type="entry name" value="PRK05395.1-3"/>
    <property type="match status" value="1"/>
</dbReference>
<reference evidence="12 13" key="1">
    <citation type="submission" date="2019-07" db="EMBL/GenBank/DDBJ databases">
        <title>Tepidimonas alkaliphilus YIM 72238 draft genome.</title>
        <authorList>
            <person name="Da Costa M.S."/>
            <person name="Froufe H.J.C."/>
            <person name="Egas C."/>
            <person name="Albuquerque L."/>
        </authorList>
    </citation>
    <scope>NUCLEOTIDE SEQUENCE [LARGE SCALE GENOMIC DNA]</scope>
    <source>
        <strain evidence="12 13">YIM 72238</strain>
    </source>
</reference>
<feature type="site" description="Transition state stabilizer" evidence="8 11">
    <location>
        <position position="33"/>
    </location>
</feature>
<dbReference type="CDD" id="cd00466">
    <property type="entry name" value="DHQase_II"/>
    <property type="match status" value="1"/>
</dbReference>